<proteinExistence type="predicted"/>
<comment type="caution">
    <text evidence="1">The sequence shown here is derived from an EMBL/GenBank/DDBJ whole genome shotgun (WGS) entry which is preliminary data.</text>
</comment>
<reference evidence="1 2" key="1">
    <citation type="submission" date="2022-05" db="EMBL/GenBank/DDBJ databases">
        <authorList>
            <consortium name="Genoscope - CEA"/>
            <person name="William W."/>
        </authorList>
    </citation>
    <scope>NUCLEOTIDE SEQUENCE [LARGE SCALE GENOMIC DNA]</scope>
</reference>
<evidence type="ECO:0000313" key="2">
    <source>
        <dbReference type="Proteomes" id="UP001159405"/>
    </source>
</evidence>
<name>A0ABN8NPK6_9CNID</name>
<organism evidence="1 2">
    <name type="scientific">Porites lobata</name>
    <dbReference type="NCBI Taxonomy" id="104759"/>
    <lineage>
        <taxon>Eukaryota</taxon>
        <taxon>Metazoa</taxon>
        <taxon>Cnidaria</taxon>
        <taxon>Anthozoa</taxon>
        <taxon>Hexacorallia</taxon>
        <taxon>Scleractinia</taxon>
        <taxon>Fungiina</taxon>
        <taxon>Poritidae</taxon>
        <taxon>Porites</taxon>
    </lineage>
</organism>
<gene>
    <name evidence="1" type="ORF">PLOB_00024140</name>
</gene>
<evidence type="ECO:0000313" key="1">
    <source>
        <dbReference type="EMBL" id="CAH3115962.1"/>
    </source>
</evidence>
<accession>A0ABN8NPK6</accession>
<dbReference type="SUPFAM" id="SSF52540">
    <property type="entry name" value="P-loop containing nucleoside triphosphate hydrolases"/>
    <property type="match status" value="1"/>
</dbReference>
<sequence length="211" mass="24484">MIRHPCSTLVGGPSGCGKSTWTRGLLRHADELMHPPPRVKHYCYGAWQPAFDEMKQEKVRFHEGLPTSEELDQWFGPTQRGLLVLNDLMDEGANDKRVLDLFFKHSHHRNISVLFLCHDLFPPGKFAKTISRNAHYIVAFKNPRDQVGMRTLTQQAFPNDWSHVMNIFRECTQRTFAYLMLDLHPASDDRYRLFTSVLPEEGPTETYERQA</sequence>
<dbReference type="Proteomes" id="UP001159405">
    <property type="component" value="Unassembled WGS sequence"/>
</dbReference>
<protein>
    <submittedName>
        <fullName evidence="1">Uncharacterized protein</fullName>
    </submittedName>
</protein>
<dbReference type="EMBL" id="CALNXK010000029">
    <property type="protein sequence ID" value="CAH3115962.1"/>
    <property type="molecule type" value="Genomic_DNA"/>
</dbReference>
<keyword evidence="2" id="KW-1185">Reference proteome</keyword>
<dbReference type="InterPro" id="IPR027417">
    <property type="entry name" value="P-loop_NTPase"/>
</dbReference>